<dbReference type="Gene3D" id="1.10.1900.10">
    <property type="entry name" value="c-terminal domain of poly(a) binding protein"/>
    <property type="match status" value="1"/>
</dbReference>
<feature type="transmembrane region" description="Helical" evidence="1">
    <location>
        <begin position="173"/>
        <end position="191"/>
    </location>
</feature>
<feature type="transmembrane region" description="Helical" evidence="1">
    <location>
        <begin position="203"/>
        <end position="223"/>
    </location>
</feature>
<evidence type="ECO:0000313" key="3">
    <source>
        <dbReference type="Proteomes" id="UP001597273"/>
    </source>
</evidence>
<dbReference type="PANTHER" id="PTHR41307:SF1">
    <property type="entry name" value="MEMBRANE PROTEIN"/>
    <property type="match status" value="1"/>
</dbReference>
<keyword evidence="1" id="KW-1133">Transmembrane helix</keyword>
<proteinExistence type="predicted"/>
<keyword evidence="3" id="KW-1185">Reference proteome</keyword>
<evidence type="ECO:0000313" key="2">
    <source>
        <dbReference type="EMBL" id="MFD1862414.1"/>
    </source>
</evidence>
<feature type="transmembrane region" description="Helical" evidence="1">
    <location>
        <begin position="92"/>
        <end position="114"/>
    </location>
</feature>
<dbReference type="InterPro" id="IPR009214">
    <property type="entry name" value="DUF1129"/>
</dbReference>
<protein>
    <submittedName>
        <fullName evidence="2">DUF1129 family protein</fullName>
    </submittedName>
</protein>
<organism evidence="2 3">
    <name type="scientific">Planococcus chinensis</name>
    <dbReference type="NCBI Taxonomy" id="272917"/>
    <lineage>
        <taxon>Bacteria</taxon>
        <taxon>Bacillati</taxon>
        <taxon>Bacillota</taxon>
        <taxon>Bacilli</taxon>
        <taxon>Bacillales</taxon>
        <taxon>Caryophanaceae</taxon>
        <taxon>Planococcus</taxon>
    </lineage>
</organism>
<dbReference type="Pfam" id="PF06570">
    <property type="entry name" value="DUF1129"/>
    <property type="match status" value="1"/>
</dbReference>
<dbReference type="EMBL" id="JBHUFW010000004">
    <property type="protein sequence ID" value="MFD1862414.1"/>
    <property type="molecule type" value="Genomic_DNA"/>
</dbReference>
<evidence type="ECO:0000256" key="1">
    <source>
        <dbReference type="SAM" id="Phobius"/>
    </source>
</evidence>
<dbReference type="PANTHER" id="PTHR41307">
    <property type="entry name" value="MEMBRANE PROTEIN-RELATED"/>
    <property type="match status" value="1"/>
</dbReference>
<dbReference type="Proteomes" id="UP001597273">
    <property type="component" value="Unassembled WGS sequence"/>
</dbReference>
<sequence>MRMATDLIEQNNLKREDLNEENLAVYEDFLLYLRTDLRVDEQASEEVLMDVLDHLLEAQEHGKTAAEVFGNRPQEWADELLENLPREKKRNVAAFVFSQVLGLAGWFSLTYGVIDFLLSLFTPVDTSASLSGLLITFGTVVLVGFAVVVLLFKIIRSTLFQPQKKLRAGYLKAGIIGAAAFAIIVSSAWLIPDFGPVMQIEWWVYAACGLAFLAAAKIFSISAKK</sequence>
<feature type="transmembrane region" description="Helical" evidence="1">
    <location>
        <begin position="134"/>
        <end position="152"/>
    </location>
</feature>
<keyword evidence="1" id="KW-0812">Transmembrane</keyword>
<comment type="caution">
    <text evidence="2">The sequence shown here is derived from an EMBL/GenBank/DDBJ whole genome shotgun (WGS) entry which is preliminary data.</text>
</comment>
<name>A0ABW4QFS8_9BACL</name>
<dbReference type="RefSeq" id="WP_204892549.1">
    <property type="nucleotide sequence ID" value="NZ_JBHUFW010000004.1"/>
</dbReference>
<gene>
    <name evidence="2" type="ORF">ACFSDB_05705</name>
</gene>
<keyword evidence="1" id="KW-0472">Membrane</keyword>
<accession>A0ABW4QFS8</accession>
<dbReference type="SUPFAM" id="SSF158560">
    <property type="entry name" value="BH3980-like"/>
    <property type="match status" value="1"/>
</dbReference>
<reference evidence="3" key="1">
    <citation type="journal article" date="2019" name="Int. J. Syst. Evol. Microbiol.">
        <title>The Global Catalogue of Microorganisms (GCM) 10K type strain sequencing project: providing services to taxonomists for standard genome sequencing and annotation.</title>
        <authorList>
            <consortium name="The Broad Institute Genomics Platform"/>
            <consortium name="The Broad Institute Genome Sequencing Center for Infectious Disease"/>
            <person name="Wu L."/>
            <person name="Ma J."/>
        </authorList>
    </citation>
    <scope>NUCLEOTIDE SEQUENCE [LARGE SCALE GENOMIC DNA]</scope>
    <source>
        <strain evidence="3">CGMCC 1.15475</strain>
    </source>
</reference>